<evidence type="ECO:0000256" key="3">
    <source>
        <dbReference type="PROSITE-ProRule" id="PRU00708"/>
    </source>
</evidence>
<feature type="repeat" description="PPR" evidence="3">
    <location>
        <begin position="162"/>
        <end position="197"/>
    </location>
</feature>
<dbReference type="EMBL" id="JAATIQ010000463">
    <property type="protein sequence ID" value="KAF4354975.1"/>
    <property type="molecule type" value="Genomic_DNA"/>
</dbReference>
<comment type="caution">
    <text evidence="4">The sequence shown here is derived from an EMBL/GenBank/DDBJ whole genome shotgun (WGS) entry which is preliminary data.</text>
</comment>
<dbReference type="InterPro" id="IPR011990">
    <property type="entry name" value="TPR-like_helical_dom_sf"/>
</dbReference>
<dbReference type="Proteomes" id="UP000583929">
    <property type="component" value="Unassembled WGS sequence"/>
</dbReference>
<name>A0A7J6E943_CANSA</name>
<keyword evidence="2" id="KW-0677">Repeat</keyword>
<protein>
    <recommendedName>
        <fullName evidence="6">Pentatricopeptide repeat-containing protein</fullName>
    </recommendedName>
</protein>
<feature type="repeat" description="PPR" evidence="3">
    <location>
        <begin position="268"/>
        <end position="302"/>
    </location>
</feature>
<feature type="repeat" description="PPR" evidence="3">
    <location>
        <begin position="198"/>
        <end position="232"/>
    </location>
</feature>
<sequence length="725" mass="81376">MAVKVSSLAFSKRLPIWVISSANISSVSYASSAEIFPETNPPNSFDFKQNIQFLRNELVPDSLIRVLDGTNDLSSAVKIFKWASLQNRFCHTADTYFQIILKLGLAGHIQEMEGFCQNMVRDRIPGTEEAFSALINEFVKHSKLSEAKVALVNMSLGGHNPSIETFNALMGALVKTKRDFHDVLFVYKEMVKSGVLPTIDTLNFLLEVLVDTDRLEIALDQFKRMNKKGCLPNARSFEIIIKGLIAKNRVHEAVKTLYEMFESECHPDLSFFSCTITLFCQVNRPNEGIKLFRMMKDCNFVPDLSTYTVLIKCLCEDLLFDEVVSLLEEATEIGSELPTDVVVDVINMFCKLEKVDEAIKFLEDSHILETSPYNALLAGCYGTGKLSTEKDVLCKMSERDIDDSDSWNILIRHVCEQEGIKKASELVGRMVVSSLTPNCDTYSSLVFGNCKLSKYNDAMELFYKIKAKCWVLDAVSYAKLVEGLCSLGWIQEAAEVFSYMSNKGCSLQSSSFNMLIKGVCDTGHLTEALRLRQLAYYSGTSCTSSTYTMIMRGLLKVNKPRDVSVVFSQMLVEGINLDLEVYCILIVSMDLQHQIKNCTLLFNMMINEGLVPDSERLLHMLSCIANQCQLSMVLCSINKLICREEMNASIFNILINGLWKEGNKREANRILDLMLEKGLVPDAKTHGLLVGTNGREDMYSEAPRYGNSATQDTVSNILVEGLENM</sequence>
<dbReference type="Pfam" id="PF01535">
    <property type="entry name" value="PPR"/>
    <property type="match status" value="3"/>
</dbReference>
<feature type="repeat" description="PPR" evidence="3">
    <location>
        <begin position="233"/>
        <end position="267"/>
    </location>
</feature>
<feature type="repeat" description="PPR" evidence="3">
    <location>
        <begin position="403"/>
        <end position="437"/>
    </location>
</feature>
<dbReference type="InterPro" id="IPR002885">
    <property type="entry name" value="PPR_rpt"/>
</dbReference>
<feature type="repeat" description="PPR" evidence="3">
    <location>
        <begin position="303"/>
        <end position="337"/>
    </location>
</feature>
<comment type="similarity">
    <text evidence="1">Belongs to the PPR family. P subfamily.</text>
</comment>
<organism evidence="4 5">
    <name type="scientific">Cannabis sativa</name>
    <name type="common">Hemp</name>
    <name type="synonym">Marijuana</name>
    <dbReference type="NCBI Taxonomy" id="3483"/>
    <lineage>
        <taxon>Eukaryota</taxon>
        <taxon>Viridiplantae</taxon>
        <taxon>Streptophyta</taxon>
        <taxon>Embryophyta</taxon>
        <taxon>Tracheophyta</taxon>
        <taxon>Spermatophyta</taxon>
        <taxon>Magnoliopsida</taxon>
        <taxon>eudicotyledons</taxon>
        <taxon>Gunneridae</taxon>
        <taxon>Pentapetalae</taxon>
        <taxon>rosids</taxon>
        <taxon>fabids</taxon>
        <taxon>Rosales</taxon>
        <taxon>Cannabaceae</taxon>
        <taxon>Cannabis</taxon>
    </lineage>
</organism>
<feature type="repeat" description="PPR" evidence="3">
    <location>
        <begin position="543"/>
        <end position="577"/>
    </location>
</feature>
<accession>A0A7J6E943</accession>
<dbReference type="NCBIfam" id="TIGR00756">
    <property type="entry name" value="PPR"/>
    <property type="match status" value="6"/>
</dbReference>
<proteinExistence type="inferred from homology"/>
<dbReference type="Gene3D" id="1.25.40.10">
    <property type="entry name" value="Tetratricopeptide repeat domain"/>
    <property type="match status" value="6"/>
</dbReference>
<dbReference type="AlphaFoldDB" id="A0A7J6E943"/>
<evidence type="ECO:0008006" key="6">
    <source>
        <dbReference type="Google" id="ProtNLM"/>
    </source>
</evidence>
<evidence type="ECO:0000313" key="5">
    <source>
        <dbReference type="Proteomes" id="UP000583929"/>
    </source>
</evidence>
<keyword evidence="5" id="KW-1185">Reference proteome</keyword>
<dbReference type="PROSITE" id="PS51375">
    <property type="entry name" value="PPR"/>
    <property type="match status" value="9"/>
</dbReference>
<gene>
    <name evidence="4" type="ORF">G4B88_008450</name>
</gene>
<dbReference type="PANTHER" id="PTHR47941">
    <property type="entry name" value="PENTATRICOPEPTIDE REPEAT-CONTAINING PROTEIN 3, MITOCHONDRIAL"/>
    <property type="match status" value="1"/>
</dbReference>
<evidence type="ECO:0000313" key="4">
    <source>
        <dbReference type="EMBL" id="KAF4354975.1"/>
    </source>
</evidence>
<feature type="repeat" description="PPR" evidence="3">
    <location>
        <begin position="647"/>
        <end position="681"/>
    </location>
</feature>
<reference evidence="4 5" key="1">
    <citation type="journal article" date="2020" name="bioRxiv">
        <title>Sequence and annotation of 42 cannabis genomes reveals extensive copy number variation in cannabinoid synthesis and pathogen resistance genes.</title>
        <authorList>
            <person name="Mckernan K.J."/>
            <person name="Helbert Y."/>
            <person name="Kane L.T."/>
            <person name="Ebling H."/>
            <person name="Zhang L."/>
            <person name="Liu B."/>
            <person name="Eaton Z."/>
            <person name="Mclaughlin S."/>
            <person name="Kingan S."/>
            <person name="Baybayan P."/>
            <person name="Concepcion G."/>
            <person name="Jordan M."/>
            <person name="Riva A."/>
            <person name="Barbazuk W."/>
            <person name="Harkins T."/>
        </authorList>
    </citation>
    <scope>NUCLEOTIDE SEQUENCE [LARGE SCALE GENOMIC DNA]</scope>
    <source>
        <strain evidence="5">cv. Jamaican Lion 4</strain>
        <tissue evidence="4">Leaf</tissue>
    </source>
</reference>
<feature type="repeat" description="PPR" evidence="3">
    <location>
        <begin position="473"/>
        <end position="507"/>
    </location>
</feature>
<evidence type="ECO:0000256" key="2">
    <source>
        <dbReference type="ARBA" id="ARBA00022737"/>
    </source>
</evidence>
<dbReference type="Pfam" id="PF13041">
    <property type="entry name" value="PPR_2"/>
    <property type="match status" value="4"/>
</dbReference>
<evidence type="ECO:0000256" key="1">
    <source>
        <dbReference type="ARBA" id="ARBA00007626"/>
    </source>
</evidence>